<reference evidence="12" key="1">
    <citation type="journal article" date="2020" name="J. Eukaryot. Microbiol.">
        <title>De novo Sequencing, Assembly and Annotation of the Transcriptome for the Free-Living Testate Amoeba Arcella intermedia.</title>
        <authorList>
            <person name="Ribeiro G.M."/>
            <person name="Porfirio-Sousa A.L."/>
            <person name="Maurer-Alcala X.X."/>
            <person name="Katz L.A."/>
            <person name="Lahr D.J.G."/>
        </authorList>
    </citation>
    <scope>NUCLEOTIDE SEQUENCE</scope>
</reference>
<evidence type="ECO:0000313" key="12">
    <source>
        <dbReference type="EMBL" id="NDV34553.1"/>
    </source>
</evidence>
<evidence type="ECO:0000256" key="6">
    <source>
        <dbReference type="ARBA" id="ARBA00022763"/>
    </source>
</evidence>
<evidence type="ECO:0000256" key="10">
    <source>
        <dbReference type="ARBA" id="ARBA00023242"/>
    </source>
</evidence>
<name>A0A6B2LBW6_9EUKA</name>
<organism evidence="12">
    <name type="scientific">Arcella intermedia</name>
    <dbReference type="NCBI Taxonomy" id="1963864"/>
    <lineage>
        <taxon>Eukaryota</taxon>
        <taxon>Amoebozoa</taxon>
        <taxon>Tubulinea</taxon>
        <taxon>Elardia</taxon>
        <taxon>Arcellinida</taxon>
        <taxon>Sphaerothecina</taxon>
        <taxon>Arcellidae</taxon>
        <taxon>Arcella</taxon>
    </lineage>
</organism>
<comment type="cofactor">
    <cofactor evidence="2">
        <name>Mg(2+)</name>
        <dbReference type="ChEBI" id="CHEBI:18420"/>
    </cofactor>
</comment>
<proteinExistence type="predicted"/>
<sequence>MDFFDQRCEEIFRILEFNLADIICLQEVTPAFLEKLKNEKWVQTYYWISHIGNESSIHPYGCIILSTLHPTGIRRIPFPSFMNRDCIVADFLVNGEEIAFCTTHLESMHNPQKRTEQLRVISTQVAPYFSNLVLLGDFNFDSSQNFSQVLQKREALKKGFPIENIEDYPTETSEYLENDQLKTLLCDFCDIWVDCGLKETTDKGYTYDSLKNNMIKNYERMRYDRIMYKSNKKVWQPSGISLLGTQTIDPAKVGGTLVYPSDHFGLIVTLKPHPEHFNPS</sequence>
<dbReference type="GO" id="GO:0070260">
    <property type="term" value="F:5'-tyrosyl-DNA phosphodiesterase activity"/>
    <property type="evidence" value="ECO:0007669"/>
    <property type="project" value="TreeGrafter"/>
</dbReference>
<evidence type="ECO:0000259" key="11">
    <source>
        <dbReference type="Pfam" id="PF03372"/>
    </source>
</evidence>
<evidence type="ECO:0000256" key="9">
    <source>
        <dbReference type="ARBA" id="ARBA00023204"/>
    </source>
</evidence>
<dbReference type="CDD" id="cd09080">
    <property type="entry name" value="TDP2"/>
    <property type="match status" value="1"/>
</dbReference>
<dbReference type="SUPFAM" id="SSF56219">
    <property type="entry name" value="DNase I-like"/>
    <property type="match status" value="1"/>
</dbReference>
<dbReference type="InterPro" id="IPR005135">
    <property type="entry name" value="Endo/exonuclease/phosphatase"/>
</dbReference>
<keyword evidence="8" id="KW-0460">Magnesium</keyword>
<dbReference type="AlphaFoldDB" id="A0A6B2LBW6"/>
<keyword evidence="9" id="KW-0234">DNA repair</keyword>
<dbReference type="PANTHER" id="PTHR15822">
    <property type="entry name" value="TRAF AND TNF RECEPTOR-ASSOCIATED PROTEIN"/>
    <property type="match status" value="1"/>
</dbReference>
<evidence type="ECO:0000256" key="7">
    <source>
        <dbReference type="ARBA" id="ARBA00022801"/>
    </source>
</evidence>
<dbReference type="GO" id="GO:0004518">
    <property type="term" value="F:nuclease activity"/>
    <property type="evidence" value="ECO:0007669"/>
    <property type="project" value="UniProtKB-KW"/>
</dbReference>
<dbReference type="PANTHER" id="PTHR15822:SF4">
    <property type="entry name" value="TYROSYL-DNA PHOSPHODIESTERASE 2"/>
    <property type="match status" value="1"/>
</dbReference>
<comment type="subcellular location">
    <subcellularLocation>
        <location evidence="3">Nucleus</location>
        <location evidence="3">PML body</location>
    </subcellularLocation>
</comment>
<keyword evidence="7" id="KW-0378">Hydrolase</keyword>
<dbReference type="InterPro" id="IPR036691">
    <property type="entry name" value="Endo/exonu/phosph_ase_sf"/>
</dbReference>
<dbReference type="Gene3D" id="3.60.10.10">
    <property type="entry name" value="Endonuclease/exonuclease/phosphatase"/>
    <property type="match status" value="1"/>
</dbReference>
<evidence type="ECO:0000256" key="3">
    <source>
        <dbReference type="ARBA" id="ARBA00004322"/>
    </source>
</evidence>
<dbReference type="GO" id="GO:0005737">
    <property type="term" value="C:cytoplasm"/>
    <property type="evidence" value="ECO:0007669"/>
    <property type="project" value="TreeGrafter"/>
</dbReference>
<accession>A0A6B2LBW6</accession>
<evidence type="ECO:0000256" key="4">
    <source>
        <dbReference type="ARBA" id="ARBA00022722"/>
    </source>
</evidence>
<dbReference type="GO" id="GO:0046872">
    <property type="term" value="F:metal ion binding"/>
    <property type="evidence" value="ECO:0007669"/>
    <property type="project" value="UniProtKB-KW"/>
</dbReference>
<keyword evidence="10" id="KW-0539">Nucleus</keyword>
<keyword evidence="5" id="KW-0479">Metal-binding</keyword>
<dbReference type="EMBL" id="GIBP01005584">
    <property type="protein sequence ID" value="NDV34553.1"/>
    <property type="molecule type" value="Transcribed_RNA"/>
</dbReference>
<evidence type="ECO:0000256" key="1">
    <source>
        <dbReference type="ARBA" id="ARBA00001936"/>
    </source>
</evidence>
<keyword evidence="4" id="KW-0540">Nuclease</keyword>
<comment type="cofactor">
    <cofactor evidence="1">
        <name>Mn(2+)</name>
        <dbReference type="ChEBI" id="CHEBI:29035"/>
    </cofactor>
</comment>
<keyword evidence="6" id="KW-0227">DNA damage</keyword>
<evidence type="ECO:0000256" key="5">
    <source>
        <dbReference type="ARBA" id="ARBA00022723"/>
    </source>
</evidence>
<feature type="domain" description="Endonuclease/exonuclease/phosphatase" evidence="11">
    <location>
        <begin position="18"/>
        <end position="263"/>
    </location>
</feature>
<protein>
    <recommendedName>
        <fullName evidence="11">Endonuclease/exonuclease/phosphatase domain-containing protein</fullName>
    </recommendedName>
</protein>
<dbReference type="GO" id="GO:0003697">
    <property type="term" value="F:single-stranded DNA binding"/>
    <property type="evidence" value="ECO:0007669"/>
    <property type="project" value="TreeGrafter"/>
</dbReference>
<evidence type="ECO:0000256" key="8">
    <source>
        <dbReference type="ARBA" id="ARBA00022842"/>
    </source>
</evidence>
<dbReference type="GO" id="GO:0006302">
    <property type="term" value="P:double-strand break repair"/>
    <property type="evidence" value="ECO:0007669"/>
    <property type="project" value="TreeGrafter"/>
</dbReference>
<dbReference type="InterPro" id="IPR051547">
    <property type="entry name" value="TDP2-like"/>
</dbReference>
<dbReference type="Pfam" id="PF03372">
    <property type="entry name" value="Exo_endo_phos"/>
    <property type="match status" value="1"/>
</dbReference>
<evidence type="ECO:0000256" key="2">
    <source>
        <dbReference type="ARBA" id="ARBA00001946"/>
    </source>
</evidence>